<reference evidence="3 4" key="1">
    <citation type="submission" date="2021-02" db="EMBL/GenBank/DDBJ databases">
        <title>Genome assembly of Pseudopithomyces chartarum.</title>
        <authorList>
            <person name="Jauregui R."/>
            <person name="Singh J."/>
            <person name="Voisey C."/>
        </authorList>
    </citation>
    <scope>NUCLEOTIDE SEQUENCE [LARGE SCALE GENOMIC DNA]</scope>
    <source>
        <strain evidence="3 4">AGR01</strain>
    </source>
</reference>
<feature type="region of interest" description="Disordered" evidence="2">
    <location>
        <begin position="615"/>
        <end position="673"/>
    </location>
</feature>
<comment type="similarity">
    <text evidence="1">Belongs to the RRN3 family.</text>
</comment>
<evidence type="ECO:0000313" key="4">
    <source>
        <dbReference type="Proteomes" id="UP001280581"/>
    </source>
</evidence>
<protein>
    <recommendedName>
        <fullName evidence="5">RNA polymerase I-specific transcription initiation factor RRN3</fullName>
    </recommendedName>
</protein>
<dbReference type="Pfam" id="PF05327">
    <property type="entry name" value="RRN3"/>
    <property type="match status" value="1"/>
</dbReference>
<feature type="region of interest" description="Disordered" evidence="2">
    <location>
        <begin position="17"/>
        <end position="45"/>
    </location>
</feature>
<evidence type="ECO:0000256" key="2">
    <source>
        <dbReference type="SAM" id="MobiDB-lite"/>
    </source>
</evidence>
<dbReference type="Proteomes" id="UP001280581">
    <property type="component" value="Unassembled WGS sequence"/>
</dbReference>
<feature type="compositionally biased region" description="Acidic residues" evidence="2">
    <location>
        <begin position="622"/>
        <end position="648"/>
    </location>
</feature>
<comment type="caution">
    <text evidence="3">The sequence shown here is derived from an EMBL/GenBank/DDBJ whole genome shotgun (WGS) entry which is preliminary data.</text>
</comment>
<proteinExistence type="inferred from homology"/>
<accession>A0AAN6LWJ9</accession>
<gene>
    <name evidence="3" type="ORF">GRF29_77g1929584</name>
</gene>
<feature type="compositionally biased region" description="Acidic residues" evidence="2">
    <location>
        <begin position="662"/>
        <end position="673"/>
    </location>
</feature>
<feature type="compositionally biased region" description="Acidic residues" evidence="2">
    <location>
        <begin position="294"/>
        <end position="315"/>
    </location>
</feature>
<keyword evidence="4" id="KW-1185">Reference proteome</keyword>
<dbReference type="GO" id="GO:0001042">
    <property type="term" value="F:RNA polymerase I core binding"/>
    <property type="evidence" value="ECO:0007669"/>
    <property type="project" value="TreeGrafter"/>
</dbReference>
<dbReference type="AlphaFoldDB" id="A0AAN6LWJ9"/>
<dbReference type="InterPro" id="IPR007991">
    <property type="entry name" value="RNA_pol_I_trans_ini_fac_RRN3"/>
</dbReference>
<dbReference type="GO" id="GO:0001181">
    <property type="term" value="F:RNA polymerase I general transcription initiation factor activity"/>
    <property type="evidence" value="ECO:0007669"/>
    <property type="project" value="InterPro"/>
</dbReference>
<evidence type="ECO:0000313" key="3">
    <source>
        <dbReference type="EMBL" id="KAK3208757.1"/>
    </source>
</evidence>
<feature type="compositionally biased region" description="Polar residues" evidence="2">
    <location>
        <begin position="28"/>
        <end position="39"/>
    </location>
</feature>
<dbReference type="GO" id="GO:0005634">
    <property type="term" value="C:nucleus"/>
    <property type="evidence" value="ECO:0007669"/>
    <property type="project" value="TreeGrafter"/>
</dbReference>
<sequence>MVSLASTSRSLGVIAPSVGSSLKRKQTDSSPNSKQLSSQAKRRRVTFDPEVDVRILADPNEKSQELVGEEVSRALEKHAAGDATGYDVLRSLFTTKPTSSDAPLSGLLQKYIIALTNNVTLLDSSRGLVHAVIDCYWVARNENFVRSYRQFLRSLLEIHPAFTSTVLSMLVKMFVDTPSPRMQQEDDPKIQRMRLQNRVHDTLRFVLRQGSMTATYLQPVLNSEFPFPTDTSQAHTNYISNILKVADYCPELKRAILSLIMDKLVKIDVQIQIDMEELDDELEDQLLEESLRELDDEDDDDSDNDSVSSEEDLDEEERRLKDIKESVTKLDNIMFLLFQYHDAVFEKGDLQEIEETYQGLLSQFANIILPTYRSRHTQFLLFHFSQMSPDLIDRFAVQCTQLAFDPSRPQILRVAAAAYLASFIARGAHVPRGTVCDIFELLGRQLEVLRRELEPNCKGPDLQRYGTYYAIAQALLYAFCFRWRDLIETPDGLPPTDQDIVYHEGDFKWYKDVNKTLQKNIFSKLNPLKICAPPIVQQFARMSHHLRFMYVNSLIETNKRVRVARAVAVGSRETALSMKKGDEGHLLDAYFPFDPYVLPRSKKWMENDYVQWKPIPGMEIPRDDDDEDDSEDESDDEVEDMDDDDESTSELAIAASMPLPESDLDDVTDTSSS</sequence>
<name>A0AAN6LWJ9_9PLEO</name>
<dbReference type="EMBL" id="WVTA01000007">
    <property type="protein sequence ID" value="KAK3208757.1"/>
    <property type="molecule type" value="Genomic_DNA"/>
</dbReference>
<dbReference type="PANTHER" id="PTHR12790">
    <property type="entry name" value="TRANSCRIPTION INITIATION FACTOR IA RRN3"/>
    <property type="match status" value="1"/>
</dbReference>
<evidence type="ECO:0000256" key="1">
    <source>
        <dbReference type="ARBA" id="ARBA00010098"/>
    </source>
</evidence>
<feature type="region of interest" description="Disordered" evidence="2">
    <location>
        <begin position="292"/>
        <end position="318"/>
    </location>
</feature>
<evidence type="ECO:0008006" key="5">
    <source>
        <dbReference type="Google" id="ProtNLM"/>
    </source>
</evidence>
<organism evidence="3 4">
    <name type="scientific">Pseudopithomyces chartarum</name>
    <dbReference type="NCBI Taxonomy" id="1892770"/>
    <lineage>
        <taxon>Eukaryota</taxon>
        <taxon>Fungi</taxon>
        <taxon>Dikarya</taxon>
        <taxon>Ascomycota</taxon>
        <taxon>Pezizomycotina</taxon>
        <taxon>Dothideomycetes</taxon>
        <taxon>Pleosporomycetidae</taxon>
        <taxon>Pleosporales</taxon>
        <taxon>Massarineae</taxon>
        <taxon>Didymosphaeriaceae</taxon>
        <taxon>Pseudopithomyces</taxon>
    </lineage>
</organism>
<dbReference type="GO" id="GO:0006361">
    <property type="term" value="P:transcription initiation at RNA polymerase I promoter"/>
    <property type="evidence" value="ECO:0007669"/>
    <property type="project" value="InterPro"/>
</dbReference>
<dbReference type="PANTHER" id="PTHR12790:SF0">
    <property type="entry name" value="RNA POLYMERASE I-SPECIFIC TRANSCRIPTION INITIATION FACTOR RRN3-RELATED"/>
    <property type="match status" value="1"/>
</dbReference>